<keyword evidence="5" id="KW-1185">Reference proteome</keyword>
<dbReference type="InterPro" id="IPR050557">
    <property type="entry name" value="RTX_toxin/Mannuronan_C5-epim"/>
</dbReference>
<dbReference type="PANTHER" id="PTHR38340:SF1">
    <property type="entry name" value="S-LAYER PROTEIN"/>
    <property type="match status" value="1"/>
</dbReference>
<dbReference type="InterPro" id="IPR011049">
    <property type="entry name" value="Serralysin-like_metalloprot_C"/>
</dbReference>
<dbReference type="InterPro" id="IPR018511">
    <property type="entry name" value="Hemolysin-typ_Ca-bd_CS"/>
</dbReference>
<dbReference type="RefSeq" id="WP_147160704.1">
    <property type="nucleotide sequence ID" value="NZ_BJYR01000021.1"/>
</dbReference>
<protein>
    <recommendedName>
        <fullName evidence="6">PA14 domain-containing protein</fullName>
    </recommendedName>
</protein>
<evidence type="ECO:0000313" key="4">
    <source>
        <dbReference type="EMBL" id="GEO01385.1"/>
    </source>
</evidence>
<sequence length="1391" mass="144203">MGIIGTTGTGLDRAIDLIAGDYGLNMGLSGSAIREGAAAADAMNGMIVSAIKALGLANDGEITVSDIYSLNSYLRSNGYSKFTTLYGTEKAGVESGFQRISGEGAVTRLFGEAGVDRVLEGVYELAFEIKDGHLTSPRNYWGPGVDDVAHWLNTLLAPELAAGTLKNGKADPQAHGTTGTGLDLLTERLLDDIGLNHRISQKQINDAAKAADGMAKIMLQAIKETGVADDNKLDPMDMVDLNRWIIVNKLDEWTKLHGDDNGAFESGLHYAQGDGGRDYIYGDLSVDTVADGIYHIGFKISGDRFENEDGNANQRISDTSDWISLLLAKDLASGALHSSHAPVDAVTLKPSLVFSRGGMVTDDGTKGAIDLGKLTPSSVAEGTIALDFVANHPDDGRTHVVFSKDGASNADGDIAAFIRDGELYVLLQDGSRDWWLKADGITIDAGRQYSLAITFGQDGLGLFLDGKRVAADVDATSGLGPNVRGLVLGAGTWGRDAKHLTQMDDHLDGKVGNLAIYDRILDPFELRAINHSGALPAEWSGAAAFEGDQPAVRAGTGLKGEVFDRGTSFDSIDDLIAQAATKGADHHLTASTVNFGGFKEVATLGQFLDGKAQLTDGGADSAMNTIGLRLQGYIWLEKGQHLVNVRSDDGFLLKLGGDELSSFAGNRGFSGTSETINIQKSGLYAVDLYYFDNTGSEGLRLELDGDPVSAGRLYASIDDYKAALAANGAMPVGGLPYAYDGPQGTTGTGLDQLIQIIGEDVGLKNNISASQIREGAAAADKLNHIIIDAINATGALDDGHLTVAETYDLSAWIRENQQAAFIAAHGNDENMVETGFHLIQGDRGASYLLGDSAIDTVMDGIYHIGFDTNWDRFLNEDGNANARVETVTYWLNELLGTTPLPAPGPGTAPLVGSAAQPNVTVTSGLNVRLAAEAKSLTLAGTAMNAAGNSNDNALTGNDQANLLEGGSGNDTLNGGNGNDSLLGGTGADTMVGGAGDDSYWVDNAADVVKEINGIRGGIDTVHIASSANPVYTLGDSVENLIVDVGTSEKITGNTLANAITGGTGVDTIYGLDGDDFLSGGAGNDTLVGGSGNDVLEAGGGVNTLIGGLGNDTYVVVSRADTITENANEGTDTVRSSVDYTLGANLEKLELTGSAKVANGNALANTITGNSEANYIDGKAGADAMMGEGGNDTYVVDTLGDRVIENANQGIDLVISSVSYVLADNVENLRLAGTGPNSGVGNDLSNWLSGNDADNVLTGLGGNDTLLGLGGNDILRGGTGADKLTGGAGADTFAFSGFSESGVDANRRDTITDFSHAEHDLIDLSKIDANAGDAGEGAFKLMAAFDGTHGALTVTAQGSQWLVSADYNGDKIADFAIMVTSATALVAADFVM</sequence>
<dbReference type="PRINTS" id="PR00313">
    <property type="entry name" value="CABNDNGRPT"/>
</dbReference>
<evidence type="ECO:0008006" key="6">
    <source>
        <dbReference type="Google" id="ProtNLM"/>
    </source>
</evidence>
<feature type="compositionally biased region" description="Low complexity" evidence="3">
    <location>
        <begin position="969"/>
        <end position="980"/>
    </location>
</feature>
<feature type="compositionally biased region" description="Polar residues" evidence="3">
    <location>
        <begin position="950"/>
        <end position="960"/>
    </location>
</feature>
<evidence type="ECO:0000256" key="3">
    <source>
        <dbReference type="SAM" id="MobiDB-lite"/>
    </source>
</evidence>
<dbReference type="Pfam" id="PF00353">
    <property type="entry name" value="HemolysinCabind"/>
    <property type="match status" value="4"/>
</dbReference>
<dbReference type="Proteomes" id="UP000321464">
    <property type="component" value="Unassembled WGS sequence"/>
</dbReference>
<comment type="subcellular location">
    <subcellularLocation>
        <location evidence="1">Secreted</location>
    </subcellularLocation>
</comment>
<dbReference type="OrthoDB" id="7828248at2"/>
<evidence type="ECO:0000313" key="5">
    <source>
        <dbReference type="Proteomes" id="UP000321464"/>
    </source>
</evidence>
<dbReference type="PROSITE" id="PS00330">
    <property type="entry name" value="HEMOLYSIN_CALCIUM"/>
    <property type="match status" value="4"/>
</dbReference>
<dbReference type="SUPFAM" id="SSF51120">
    <property type="entry name" value="beta-Roll"/>
    <property type="match status" value="3"/>
</dbReference>
<comment type="caution">
    <text evidence="4">The sequence shown here is derived from an EMBL/GenBank/DDBJ whole genome shotgun (WGS) entry which is preliminary data.</text>
</comment>
<keyword evidence="2" id="KW-0964">Secreted</keyword>
<evidence type="ECO:0000256" key="1">
    <source>
        <dbReference type="ARBA" id="ARBA00004613"/>
    </source>
</evidence>
<dbReference type="GO" id="GO:0005576">
    <property type="term" value="C:extracellular region"/>
    <property type="evidence" value="ECO:0007669"/>
    <property type="project" value="UniProtKB-SubCell"/>
</dbReference>
<dbReference type="GO" id="GO:0005509">
    <property type="term" value="F:calcium ion binding"/>
    <property type="evidence" value="ECO:0007669"/>
    <property type="project" value="InterPro"/>
</dbReference>
<proteinExistence type="predicted"/>
<name>A0A512ANU1_9SPHN</name>
<organism evidence="4 5">
    <name type="scientific">Novosphingobium sediminis</name>
    <dbReference type="NCBI Taxonomy" id="707214"/>
    <lineage>
        <taxon>Bacteria</taxon>
        <taxon>Pseudomonadati</taxon>
        <taxon>Pseudomonadota</taxon>
        <taxon>Alphaproteobacteria</taxon>
        <taxon>Sphingomonadales</taxon>
        <taxon>Sphingomonadaceae</taxon>
        <taxon>Novosphingobium</taxon>
    </lineage>
</organism>
<feature type="region of interest" description="Disordered" evidence="3">
    <location>
        <begin position="950"/>
        <end position="980"/>
    </location>
</feature>
<gene>
    <name evidence="4" type="ORF">NSE01_32170</name>
</gene>
<dbReference type="EMBL" id="BJYR01000021">
    <property type="protein sequence ID" value="GEO01385.1"/>
    <property type="molecule type" value="Genomic_DNA"/>
</dbReference>
<accession>A0A512ANU1</accession>
<dbReference type="InterPro" id="IPR001343">
    <property type="entry name" value="Hemolysn_Ca-bd"/>
</dbReference>
<dbReference type="PANTHER" id="PTHR38340">
    <property type="entry name" value="S-LAYER PROTEIN"/>
    <property type="match status" value="1"/>
</dbReference>
<reference evidence="4 5" key="1">
    <citation type="submission" date="2019-07" db="EMBL/GenBank/DDBJ databases">
        <title>Whole genome shotgun sequence of Novosphingobium sediminis NBRC 106119.</title>
        <authorList>
            <person name="Hosoyama A."/>
            <person name="Uohara A."/>
            <person name="Ohji S."/>
            <person name="Ichikawa N."/>
        </authorList>
    </citation>
    <scope>NUCLEOTIDE SEQUENCE [LARGE SCALE GENOMIC DNA]</scope>
    <source>
        <strain evidence="4 5">NBRC 106119</strain>
    </source>
</reference>
<dbReference type="Gene3D" id="2.150.10.10">
    <property type="entry name" value="Serralysin-like metalloprotease, C-terminal"/>
    <property type="match status" value="3"/>
</dbReference>
<dbReference type="InterPro" id="IPR013320">
    <property type="entry name" value="ConA-like_dom_sf"/>
</dbReference>
<evidence type="ECO:0000256" key="2">
    <source>
        <dbReference type="ARBA" id="ARBA00022525"/>
    </source>
</evidence>
<dbReference type="SUPFAM" id="SSF49899">
    <property type="entry name" value="Concanavalin A-like lectins/glucanases"/>
    <property type="match status" value="1"/>
</dbReference>